<proteinExistence type="predicted"/>
<keyword evidence="5" id="KW-1185">Reference proteome</keyword>
<dbReference type="InterPro" id="IPR016181">
    <property type="entry name" value="Acyl_CoA_acyltransferase"/>
</dbReference>
<dbReference type="EMBL" id="JAFBDT010000010">
    <property type="protein sequence ID" value="MBM7561988.1"/>
    <property type="molecule type" value="Genomic_DNA"/>
</dbReference>
<evidence type="ECO:0000259" key="3">
    <source>
        <dbReference type="PROSITE" id="PS51186"/>
    </source>
</evidence>
<dbReference type="Pfam" id="PF00583">
    <property type="entry name" value="Acetyltransf_1"/>
    <property type="match status" value="1"/>
</dbReference>
<gene>
    <name evidence="4" type="ORF">JOC49_001531</name>
</gene>
<comment type="caution">
    <text evidence="4">The sequence shown here is derived from an EMBL/GenBank/DDBJ whole genome shotgun (WGS) entry which is preliminary data.</text>
</comment>
<dbReference type="GO" id="GO:0004795">
    <property type="term" value="F:threonine synthase activity"/>
    <property type="evidence" value="ECO:0007669"/>
    <property type="project" value="UniProtKB-EC"/>
</dbReference>
<name>A0ABS2MRE4_9FIRM</name>
<feature type="domain" description="N-acetyltransferase" evidence="3">
    <location>
        <begin position="270"/>
        <end position="405"/>
    </location>
</feature>
<dbReference type="Gene3D" id="3.40.630.30">
    <property type="match status" value="1"/>
</dbReference>
<dbReference type="SUPFAM" id="SSF53686">
    <property type="entry name" value="Tryptophan synthase beta subunit-like PLP-dependent enzymes"/>
    <property type="match status" value="1"/>
</dbReference>
<evidence type="ECO:0000256" key="2">
    <source>
        <dbReference type="ARBA" id="ARBA00022898"/>
    </source>
</evidence>
<sequence length="405" mass="46363">MRKSGRTPLFRARRLEKILDVGEIYIKLEGANPNGHLVDRIAEMIVMEAANQKCNEILIMGSQNFTQIVRYYAELAEIKPIIPVFKSEKWKLSKINEDAFLDFRDEYTLSQYDLLKRISDESGAYLAFEGKTTQIFSEIATDEIMNEILIRLKNKVDNIYLQMDHGLNVETARWSAYKLWIEGVLEMPPSLFTAQSAKGKIENEADTEILVDDEVLKEAVKVLRNMEHLKLKQSDSLAFGAFYQSVKQGKVEKGTHVIILKDGKTEVKIDNLNDFDDVSKRQLVAYTREWLAQYADSFDETEDAIENANDKGFILLASRNNEYEGVCIVVNLGFDRFIPKYHLAYIGTRSTSKGRGLGTELIQKAIELTEGNLSLHVDLDNKTAKKLYEKLGFVHTYNRMLYKGQ</sequence>
<dbReference type="RefSeq" id="WP_204663987.1">
    <property type="nucleotide sequence ID" value="NZ_JAFBDT010000010.1"/>
</dbReference>
<reference evidence="4 5" key="1">
    <citation type="submission" date="2021-01" db="EMBL/GenBank/DDBJ databases">
        <title>Genomic Encyclopedia of Type Strains, Phase IV (KMG-IV): sequencing the most valuable type-strain genomes for metagenomic binning, comparative biology and taxonomic classification.</title>
        <authorList>
            <person name="Goeker M."/>
        </authorList>
    </citation>
    <scope>NUCLEOTIDE SEQUENCE [LARGE SCALE GENOMIC DNA]</scope>
    <source>
        <strain evidence="4 5">DSM 24436</strain>
    </source>
</reference>
<dbReference type="Pfam" id="PF00291">
    <property type="entry name" value="PALP"/>
    <property type="match status" value="1"/>
</dbReference>
<accession>A0ABS2MRE4</accession>
<dbReference type="Gene3D" id="3.40.50.1100">
    <property type="match status" value="2"/>
</dbReference>
<dbReference type="InterPro" id="IPR036052">
    <property type="entry name" value="TrpB-like_PALP_sf"/>
</dbReference>
<comment type="cofactor">
    <cofactor evidence="1">
        <name>pyridoxal 5'-phosphate</name>
        <dbReference type="ChEBI" id="CHEBI:597326"/>
    </cofactor>
</comment>
<dbReference type="EC" id="4.2.3.1" evidence="4"/>
<organism evidence="4 5">
    <name type="scientific">Fusibacter tunisiensis</name>
    <dbReference type="NCBI Taxonomy" id="1008308"/>
    <lineage>
        <taxon>Bacteria</taxon>
        <taxon>Bacillati</taxon>
        <taxon>Bacillota</taxon>
        <taxon>Clostridia</taxon>
        <taxon>Eubacteriales</taxon>
        <taxon>Eubacteriales Family XII. Incertae Sedis</taxon>
        <taxon>Fusibacter</taxon>
    </lineage>
</organism>
<dbReference type="PROSITE" id="PS51186">
    <property type="entry name" value="GNAT"/>
    <property type="match status" value="1"/>
</dbReference>
<dbReference type="Proteomes" id="UP000767854">
    <property type="component" value="Unassembled WGS sequence"/>
</dbReference>
<evidence type="ECO:0000313" key="4">
    <source>
        <dbReference type="EMBL" id="MBM7561988.1"/>
    </source>
</evidence>
<evidence type="ECO:0000313" key="5">
    <source>
        <dbReference type="Proteomes" id="UP000767854"/>
    </source>
</evidence>
<protein>
    <submittedName>
        <fullName evidence="4">Threonine synthase</fullName>
        <ecNumber evidence="4">4.2.3.1</ecNumber>
    </submittedName>
</protein>
<dbReference type="SUPFAM" id="SSF55729">
    <property type="entry name" value="Acyl-CoA N-acyltransferases (Nat)"/>
    <property type="match status" value="1"/>
</dbReference>
<dbReference type="InterPro" id="IPR000182">
    <property type="entry name" value="GNAT_dom"/>
</dbReference>
<keyword evidence="2" id="KW-0663">Pyridoxal phosphate</keyword>
<dbReference type="InterPro" id="IPR001926">
    <property type="entry name" value="TrpB-like_PALP"/>
</dbReference>
<evidence type="ECO:0000256" key="1">
    <source>
        <dbReference type="ARBA" id="ARBA00001933"/>
    </source>
</evidence>
<keyword evidence="4" id="KW-0456">Lyase</keyword>